<protein>
    <recommendedName>
        <fullName evidence="6">Major facilitator superfamily (MFS) profile domain-containing protein</fullName>
    </recommendedName>
</protein>
<keyword evidence="3 5" id="KW-1133">Transmembrane helix</keyword>
<dbReference type="GO" id="GO:0022857">
    <property type="term" value="F:transmembrane transporter activity"/>
    <property type="evidence" value="ECO:0007669"/>
    <property type="project" value="InterPro"/>
</dbReference>
<dbReference type="GO" id="GO:0016020">
    <property type="term" value="C:membrane"/>
    <property type="evidence" value="ECO:0007669"/>
    <property type="project" value="UniProtKB-SubCell"/>
</dbReference>
<feature type="domain" description="Major facilitator superfamily (MFS) profile" evidence="6">
    <location>
        <begin position="99"/>
        <end position="533"/>
    </location>
</feature>
<dbReference type="InterPro" id="IPR005829">
    <property type="entry name" value="Sugar_transporter_CS"/>
</dbReference>
<feature type="transmembrane region" description="Helical" evidence="5">
    <location>
        <begin position="214"/>
        <end position="237"/>
    </location>
</feature>
<dbReference type="Proteomes" id="UP000791440">
    <property type="component" value="Unassembled WGS sequence"/>
</dbReference>
<reference evidence="7" key="2">
    <citation type="submission" date="2020-12" db="EMBL/GenBank/DDBJ databases">
        <authorList>
            <person name="Kanost M."/>
        </authorList>
    </citation>
    <scope>NUCLEOTIDE SEQUENCE</scope>
</reference>
<dbReference type="InterPro" id="IPR020846">
    <property type="entry name" value="MFS_dom"/>
</dbReference>
<feature type="transmembrane region" description="Helical" evidence="5">
    <location>
        <begin position="189"/>
        <end position="208"/>
    </location>
</feature>
<accession>A0A921YSE3</accession>
<reference evidence="7" key="1">
    <citation type="journal article" date="2016" name="Insect Biochem. Mol. Biol.">
        <title>Multifaceted biological insights from a draft genome sequence of the tobacco hornworm moth, Manduca sexta.</title>
        <authorList>
            <person name="Kanost M.R."/>
            <person name="Arrese E.L."/>
            <person name="Cao X."/>
            <person name="Chen Y.R."/>
            <person name="Chellapilla S."/>
            <person name="Goldsmith M.R."/>
            <person name="Grosse-Wilde E."/>
            <person name="Heckel D.G."/>
            <person name="Herndon N."/>
            <person name="Jiang H."/>
            <person name="Papanicolaou A."/>
            <person name="Qu J."/>
            <person name="Soulages J.L."/>
            <person name="Vogel H."/>
            <person name="Walters J."/>
            <person name="Waterhouse R.M."/>
            <person name="Ahn S.J."/>
            <person name="Almeida F.C."/>
            <person name="An C."/>
            <person name="Aqrawi P."/>
            <person name="Bretschneider A."/>
            <person name="Bryant W.B."/>
            <person name="Bucks S."/>
            <person name="Chao H."/>
            <person name="Chevignon G."/>
            <person name="Christen J.M."/>
            <person name="Clarke D.F."/>
            <person name="Dittmer N.T."/>
            <person name="Ferguson L.C.F."/>
            <person name="Garavelou S."/>
            <person name="Gordon K.H.J."/>
            <person name="Gunaratna R.T."/>
            <person name="Han Y."/>
            <person name="Hauser F."/>
            <person name="He Y."/>
            <person name="Heidel-Fischer H."/>
            <person name="Hirsh A."/>
            <person name="Hu Y."/>
            <person name="Jiang H."/>
            <person name="Kalra D."/>
            <person name="Klinner C."/>
            <person name="Konig C."/>
            <person name="Kovar C."/>
            <person name="Kroll A.R."/>
            <person name="Kuwar S.S."/>
            <person name="Lee S.L."/>
            <person name="Lehman R."/>
            <person name="Li K."/>
            <person name="Li Z."/>
            <person name="Liang H."/>
            <person name="Lovelace S."/>
            <person name="Lu Z."/>
            <person name="Mansfield J.H."/>
            <person name="McCulloch K.J."/>
            <person name="Mathew T."/>
            <person name="Morton B."/>
            <person name="Muzny D.M."/>
            <person name="Neunemann D."/>
            <person name="Ongeri F."/>
            <person name="Pauchet Y."/>
            <person name="Pu L.L."/>
            <person name="Pyrousis I."/>
            <person name="Rao X.J."/>
            <person name="Redding A."/>
            <person name="Roesel C."/>
            <person name="Sanchez-Gracia A."/>
            <person name="Schaack S."/>
            <person name="Shukla A."/>
            <person name="Tetreau G."/>
            <person name="Wang Y."/>
            <person name="Xiong G.H."/>
            <person name="Traut W."/>
            <person name="Walsh T.K."/>
            <person name="Worley K.C."/>
            <person name="Wu D."/>
            <person name="Wu W."/>
            <person name="Wu Y.Q."/>
            <person name="Zhang X."/>
            <person name="Zou Z."/>
            <person name="Zucker H."/>
            <person name="Briscoe A.D."/>
            <person name="Burmester T."/>
            <person name="Clem R.J."/>
            <person name="Feyereisen R."/>
            <person name="Grimmelikhuijzen C.J.P."/>
            <person name="Hamodrakas S.J."/>
            <person name="Hansson B.S."/>
            <person name="Huguet E."/>
            <person name="Jermiin L.S."/>
            <person name="Lan Q."/>
            <person name="Lehman H.K."/>
            <person name="Lorenzen M."/>
            <person name="Merzendorfer H."/>
            <person name="Michalopoulos I."/>
            <person name="Morton D.B."/>
            <person name="Muthukrishnan S."/>
            <person name="Oakeshott J.G."/>
            <person name="Palmer W."/>
            <person name="Park Y."/>
            <person name="Passarelli A.L."/>
            <person name="Rozas J."/>
            <person name="Schwartz L.M."/>
            <person name="Smith W."/>
            <person name="Southgate A."/>
            <person name="Vilcinskas A."/>
            <person name="Vogt R."/>
            <person name="Wang P."/>
            <person name="Werren J."/>
            <person name="Yu X.Q."/>
            <person name="Zhou J.J."/>
            <person name="Brown S.J."/>
            <person name="Scherer S.E."/>
            <person name="Richards S."/>
            <person name="Blissard G.W."/>
        </authorList>
    </citation>
    <scope>NUCLEOTIDE SEQUENCE</scope>
</reference>
<dbReference type="PROSITE" id="PS50850">
    <property type="entry name" value="MFS"/>
    <property type="match status" value="1"/>
</dbReference>
<dbReference type="AlphaFoldDB" id="A0A921YSE3"/>
<dbReference type="PANTHER" id="PTHR24064">
    <property type="entry name" value="SOLUTE CARRIER FAMILY 22 MEMBER"/>
    <property type="match status" value="1"/>
</dbReference>
<feature type="transmembrane region" description="Helical" evidence="5">
    <location>
        <begin position="508"/>
        <end position="528"/>
    </location>
</feature>
<dbReference type="Pfam" id="PF00083">
    <property type="entry name" value="Sugar_tr"/>
    <property type="match status" value="1"/>
</dbReference>
<name>A0A921YSE3_MANSE</name>
<dbReference type="InterPro" id="IPR005828">
    <property type="entry name" value="MFS_sugar_transport-like"/>
</dbReference>
<feature type="transmembrane region" description="Helical" evidence="5">
    <location>
        <begin position="249"/>
        <end position="269"/>
    </location>
</feature>
<feature type="transmembrane region" description="Helical" evidence="5">
    <location>
        <begin position="393"/>
        <end position="415"/>
    </location>
</feature>
<evidence type="ECO:0000313" key="8">
    <source>
        <dbReference type="Proteomes" id="UP000791440"/>
    </source>
</evidence>
<dbReference type="InterPro" id="IPR036259">
    <property type="entry name" value="MFS_trans_sf"/>
</dbReference>
<comment type="caution">
    <text evidence="7">The sequence shown here is derived from an EMBL/GenBank/DDBJ whole genome shotgun (WGS) entry which is preliminary data.</text>
</comment>
<dbReference type="SUPFAM" id="SSF103473">
    <property type="entry name" value="MFS general substrate transporter"/>
    <property type="match status" value="1"/>
</dbReference>
<gene>
    <name evidence="7" type="ORF">O3G_MSEX003483</name>
</gene>
<feature type="transmembrane region" description="Helical" evidence="5">
    <location>
        <begin position="422"/>
        <end position="440"/>
    </location>
</feature>
<feature type="transmembrane region" description="Helical" evidence="5">
    <location>
        <begin position="481"/>
        <end position="502"/>
    </location>
</feature>
<evidence type="ECO:0000313" key="7">
    <source>
        <dbReference type="EMBL" id="KAG6444638.1"/>
    </source>
</evidence>
<feature type="transmembrane region" description="Helical" evidence="5">
    <location>
        <begin position="43"/>
        <end position="61"/>
    </location>
</feature>
<dbReference type="EMBL" id="JH668312">
    <property type="protein sequence ID" value="KAG6444638.1"/>
    <property type="molecule type" value="Genomic_DNA"/>
</dbReference>
<feature type="transmembrane region" description="Helical" evidence="5">
    <location>
        <begin position="162"/>
        <end position="182"/>
    </location>
</feature>
<comment type="subcellular location">
    <subcellularLocation>
        <location evidence="1">Membrane</location>
        <topology evidence="1">Multi-pass membrane protein</topology>
    </subcellularLocation>
</comment>
<evidence type="ECO:0000256" key="5">
    <source>
        <dbReference type="SAM" id="Phobius"/>
    </source>
</evidence>
<evidence type="ECO:0000256" key="2">
    <source>
        <dbReference type="ARBA" id="ARBA00022692"/>
    </source>
</evidence>
<sequence length="575" mass="64909">MEDKTSKNNGVDNSEAKEDTELVKDVDYDQLLSAAGEFGRYQVYLFFLMGPFYIFGVFSYFSQLFLTEVSPNHWCRIPELENLTLIERRELAIPTDNSIFGYSRCTEFVANWTEVLASGIKPNDTWGTQSCQHGWEFNQTEIPYPTISSELGWVCDRASYQATAQSIFFVGSIIGGFIVGWIADRFGRLPAAVVSNLIGCVAGVGSTFAQNFLVFTICRFFMGMSYDNCMMMIYLLVLEYVAPKYRTIMANLSFSIFFTLGVCALPWIALACNHWQITSLVTSIPLALAVLTPFVTPESPRWLMSKGRYDDAIKKAQNISKVNKKEIPMKLIEQFKLSVMKSKNQTDQHNTIIDLLKRPLLRRMLFCMSLEFFCAMIVYDALVRTIGQLEFDFFLSFTIISFTELPSLVLLSFILDWFGRKWLTIIAMFVCGIFSLITPFVGGGLASVLCSVVARFGVNMVMNACMQWAAEMFPAQVRGTATSIVHICGFTAMVISPYVPYLNTIQPWLPLVLVGCMAIFAALLCFSLPETANKVMPQTFEDAEELMRSQVMWDMPCIKKKSLDNAHVNSSFEMS</sequence>
<keyword evidence="4 5" id="KW-0472">Membrane</keyword>
<proteinExistence type="predicted"/>
<feature type="transmembrane region" description="Helical" evidence="5">
    <location>
        <begin position="365"/>
        <end position="387"/>
    </location>
</feature>
<evidence type="ECO:0000256" key="3">
    <source>
        <dbReference type="ARBA" id="ARBA00022989"/>
    </source>
</evidence>
<dbReference type="Gene3D" id="1.20.1250.20">
    <property type="entry name" value="MFS general substrate transporter like domains"/>
    <property type="match status" value="1"/>
</dbReference>
<evidence type="ECO:0000256" key="1">
    <source>
        <dbReference type="ARBA" id="ARBA00004141"/>
    </source>
</evidence>
<organism evidence="7 8">
    <name type="scientific">Manduca sexta</name>
    <name type="common">Tobacco hawkmoth</name>
    <name type="synonym">Tobacco hornworm</name>
    <dbReference type="NCBI Taxonomy" id="7130"/>
    <lineage>
        <taxon>Eukaryota</taxon>
        <taxon>Metazoa</taxon>
        <taxon>Ecdysozoa</taxon>
        <taxon>Arthropoda</taxon>
        <taxon>Hexapoda</taxon>
        <taxon>Insecta</taxon>
        <taxon>Pterygota</taxon>
        <taxon>Neoptera</taxon>
        <taxon>Endopterygota</taxon>
        <taxon>Lepidoptera</taxon>
        <taxon>Glossata</taxon>
        <taxon>Ditrysia</taxon>
        <taxon>Bombycoidea</taxon>
        <taxon>Sphingidae</taxon>
        <taxon>Sphinginae</taxon>
        <taxon>Sphingini</taxon>
        <taxon>Manduca</taxon>
    </lineage>
</organism>
<feature type="transmembrane region" description="Helical" evidence="5">
    <location>
        <begin position="275"/>
        <end position="296"/>
    </location>
</feature>
<keyword evidence="2 5" id="KW-0812">Transmembrane</keyword>
<evidence type="ECO:0000259" key="6">
    <source>
        <dbReference type="PROSITE" id="PS50850"/>
    </source>
</evidence>
<keyword evidence="8" id="KW-1185">Reference proteome</keyword>
<evidence type="ECO:0000256" key="4">
    <source>
        <dbReference type="ARBA" id="ARBA00023136"/>
    </source>
</evidence>
<dbReference type="PROSITE" id="PS00216">
    <property type="entry name" value="SUGAR_TRANSPORT_1"/>
    <property type="match status" value="1"/>
</dbReference>